<proteinExistence type="predicted"/>
<organism evidence="3 4">
    <name type="scientific">Arthrobacter halodurans</name>
    <dbReference type="NCBI Taxonomy" id="516699"/>
    <lineage>
        <taxon>Bacteria</taxon>
        <taxon>Bacillati</taxon>
        <taxon>Actinomycetota</taxon>
        <taxon>Actinomycetes</taxon>
        <taxon>Micrococcales</taxon>
        <taxon>Micrococcaceae</taxon>
        <taxon>Arthrobacter</taxon>
    </lineage>
</organism>
<reference evidence="3 4" key="1">
    <citation type="submission" date="2024-09" db="EMBL/GenBank/DDBJ databases">
        <authorList>
            <person name="Salinas-Garcia M.A."/>
            <person name="Prieme A."/>
        </authorList>
    </citation>
    <scope>NUCLEOTIDE SEQUENCE [LARGE SCALE GENOMIC DNA]</scope>
    <source>
        <strain evidence="3 4">DSM 21081</strain>
    </source>
</reference>
<gene>
    <name evidence="3" type="ORF">ACETWP_08645</name>
</gene>
<keyword evidence="2" id="KW-1133">Transmembrane helix</keyword>
<dbReference type="Proteomes" id="UP001575652">
    <property type="component" value="Unassembled WGS sequence"/>
</dbReference>
<keyword evidence="2" id="KW-0812">Transmembrane</keyword>
<feature type="coiled-coil region" evidence="1">
    <location>
        <begin position="42"/>
        <end position="69"/>
    </location>
</feature>
<name>A0ABV4UPK3_9MICC</name>
<keyword evidence="1" id="KW-0175">Coiled coil</keyword>
<evidence type="ECO:0000313" key="4">
    <source>
        <dbReference type="Proteomes" id="UP001575652"/>
    </source>
</evidence>
<sequence length="75" mass="8352">MDNFGIPWFAWIAIAAIIVGCVNTIFANRRSAVPGEELSLQLAENAELNRRLLERLDSLDRRVAGVEKTLSDIPN</sequence>
<evidence type="ECO:0008006" key="5">
    <source>
        <dbReference type="Google" id="ProtNLM"/>
    </source>
</evidence>
<accession>A0ABV4UPK3</accession>
<keyword evidence="4" id="KW-1185">Reference proteome</keyword>
<comment type="caution">
    <text evidence="3">The sequence shown here is derived from an EMBL/GenBank/DDBJ whole genome shotgun (WGS) entry which is preliminary data.</text>
</comment>
<dbReference type="EMBL" id="JBHDLJ010000005">
    <property type="protein sequence ID" value="MFB0834655.1"/>
    <property type="molecule type" value="Genomic_DNA"/>
</dbReference>
<protein>
    <recommendedName>
        <fullName evidence="5">Phage shock protein B</fullName>
    </recommendedName>
</protein>
<dbReference type="RefSeq" id="WP_373971824.1">
    <property type="nucleotide sequence ID" value="NZ_JBHDLJ010000005.1"/>
</dbReference>
<feature type="transmembrane region" description="Helical" evidence="2">
    <location>
        <begin position="6"/>
        <end position="26"/>
    </location>
</feature>
<evidence type="ECO:0000256" key="2">
    <source>
        <dbReference type="SAM" id="Phobius"/>
    </source>
</evidence>
<evidence type="ECO:0000256" key="1">
    <source>
        <dbReference type="SAM" id="Coils"/>
    </source>
</evidence>
<keyword evidence="2" id="KW-0472">Membrane</keyword>
<evidence type="ECO:0000313" key="3">
    <source>
        <dbReference type="EMBL" id="MFB0834655.1"/>
    </source>
</evidence>